<proteinExistence type="predicted"/>
<evidence type="ECO:0000313" key="1">
    <source>
        <dbReference type="EMBL" id="KZV94462.1"/>
    </source>
</evidence>
<sequence length="387" mass="42062">MATYKLEVLVTGQWVQRMKEMNFKLCVAKKVNGKFTVVWASKKHWEDAYEIGTIEKFAPGELLQQARAKTQPIAFGQTVVRKKDGTLSEATGQPHGASFELVNEGAKTFVVLDQQIGNEFSTIWADPDGMVNGVMELTPHPKVMVFFEKTMETGTMFIKVKNPSIEVDFTGHTERTVSFVEDAETPGVGIWVQGAVKGLGNAVQMSYSVEDGFKPLAGGHTLTGDEAGDRLSHAYGHSWVDTFCFTKKVNNSYTGVSEAFGADRHLATHGAKVTVDNQGDETKLSVDQKIDSKFQFVWADHDGTFSSTVDLTPRPPMFAEVLSPAHGVNFIGGNRVEGESGHWHLGGGGGGGAGWTPWTLEWTVLNASDPPCTSSRVPSTDPESSTL</sequence>
<dbReference type="Proteomes" id="UP000077266">
    <property type="component" value="Unassembled WGS sequence"/>
</dbReference>
<evidence type="ECO:0000313" key="2">
    <source>
        <dbReference type="Proteomes" id="UP000077266"/>
    </source>
</evidence>
<dbReference type="InParanoid" id="A0A165J824"/>
<keyword evidence="2" id="KW-1185">Reference proteome</keyword>
<dbReference type="AlphaFoldDB" id="A0A165J824"/>
<organism evidence="1 2">
    <name type="scientific">Exidia glandulosa HHB12029</name>
    <dbReference type="NCBI Taxonomy" id="1314781"/>
    <lineage>
        <taxon>Eukaryota</taxon>
        <taxon>Fungi</taxon>
        <taxon>Dikarya</taxon>
        <taxon>Basidiomycota</taxon>
        <taxon>Agaricomycotina</taxon>
        <taxon>Agaricomycetes</taxon>
        <taxon>Auriculariales</taxon>
        <taxon>Exidiaceae</taxon>
        <taxon>Exidia</taxon>
    </lineage>
</organism>
<protein>
    <submittedName>
        <fullName evidence="1">Uncharacterized protein</fullName>
    </submittedName>
</protein>
<name>A0A165J824_EXIGL</name>
<accession>A0A165J824</accession>
<dbReference type="EMBL" id="KV425972">
    <property type="protein sequence ID" value="KZV94462.1"/>
    <property type="molecule type" value="Genomic_DNA"/>
</dbReference>
<reference evidence="1 2" key="1">
    <citation type="journal article" date="2016" name="Mol. Biol. Evol.">
        <title>Comparative Genomics of Early-Diverging Mushroom-Forming Fungi Provides Insights into the Origins of Lignocellulose Decay Capabilities.</title>
        <authorList>
            <person name="Nagy L.G."/>
            <person name="Riley R."/>
            <person name="Tritt A."/>
            <person name="Adam C."/>
            <person name="Daum C."/>
            <person name="Floudas D."/>
            <person name="Sun H."/>
            <person name="Yadav J.S."/>
            <person name="Pangilinan J."/>
            <person name="Larsson K.H."/>
            <person name="Matsuura K."/>
            <person name="Barry K."/>
            <person name="Labutti K."/>
            <person name="Kuo R."/>
            <person name="Ohm R.A."/>
            <person name="Bhattacharya S.S."/>
            <person name="Shirouzu T."/>
            <person name="Yoshinaga Y."/>
            <person name="Martin F.M."/>
            <person name="Grigoriev I.V."/>
            <person name="Hibbett D.S."/>
        </authorList>
    </citation>
    <scope>NUCLEOTIDE SEQUENCE [LARGE SCALE GENOMIC DNA]</scope>
    <source>
        <strain evidence="1 2">HHB12029</strain>
    </source>
</reference>
<dbReference type="OrthoDB" id="2987506at2759"/>
<gene>
    <name evidence="1" type="ORF">EXIGLDRAFT_823647</name>
</gene>